<feature type="domain" description="GH16" evidence="2">
    <location>
        <begin position="301"/>
        <end position="549"/>
    </location>
</feature>
<dbReference type="Pfam" id="PF00722">
    <property type="entry name" value="Glyco_hydro_16"/>
    <property type="match status" value="1"/>
</dbReference>
<dbReference type="RefSeq" id="WP_074537460.1">
    <property type="nucleotide sequence ID" value="NZ_FNBD01000002.1"/>
</dbReference>
<dbReference type="CDD" id="cd08023">
    <property type="entry name" value="GH16_laminarinase_like"/>
    <property type="match status" value="1"/>
</dbReference>
<dbReference type="EMBL" id="FNBD01000002">
    <property type="protein sequence ID" value="SDE59463.1"/>
    <property type="molecule type" value="Genomic_DNA"/>
</dbReference>
<dbReference type="PROSITE" id="PS51762">
    <property type="entry name" value="GH16_2"/>
    <property type="match status" value="1"/>
</dbReference>
<protein>
    <submittedName>
        <fullName evidence="3">Glycosyl hydrolases family 16</fullName>
    </submittedName>
</protein>
<evidence type="ECO:0000313" key="4">
    <source>
        <dbReference type="Proteomes" id="UP000182114"/>
    </source>
</evidence>
<evidence type="ECO:0000256" key="1">
    <source>
        <dbReference type="ARBA" id="ARBA00006865"/>
    </source>
</evidence>
<dbReference type="InterPro" id="IPR013320">
    <property type="entry name" value="ConA-like_dom_sf"/>
</dbReference>
<evidence type="ECO:0000259" key="2">
    <source>
        <dbReference type="PROSITE" id="PS51762"/>
    </source>
</evidence>
<name>A0A1G7E752_9FLAO</name>
<dbReference type="GO" id="GO:0004553">
    <property type="term" value="F:hydrolase activity, hydrolyzing O-glycosyl compounds"/>
    <property type="evidence" value="ECO:0007669"/>
    <property type="project" value="InterPro"/>
</dbReference>
<dbReference type="AlphaFoldDB" id="A0A1G7E752"/>
<keyword evidence="3" id="KW-0378">Hydrolase</keyword>
<dbReference type="SUPFAM" id="SSF49899">
    <property type="entry name" value="Concanavalin A-like lectins/glucanases"/>
    <property type="match status" value="1"/>
</dbReference>
<keyword evidence="4" id="KW-1185">Reference proteome</keyword>
<accession>A0A1G7E752</accession>
<dbReference type="PROSITE" id="PS51257">
    <property type="entry name" value="PROKAR_LIPOPROTEIN"/>
    <property type="match status" value="1"/>
</dbReference>
<organism evidence="3 4">
    <name type="scientific">Cellulophaga baltica</name>
    <dbReference type="NCBI Taxonomy" id="76594"/>
    <lineage>
        <taxon>Bacteria</taxon>
        <taxon>Pseudomonadati</taxon>
        <taxon>Bacteroidota</taxon>
        <taxon>Flavobacteriia</taxon>
        <taxon>Flavobacteriales</taxon>
        <taxon>Flavobacteriaceae</taxon>
        <taxon>Cellulophaga</taxon>
    </lineage>
</organism>
<dbReference type="InterPro" id="IPR050546">
    <property type="entry name" value="Glycosyl_Hydrlase_16"/>
</dbReference>
<dbReference type="Gene3D" id="2.60.120.200">
    <property type="match status" value="1"/>
</dbReference>
<dbReference type="eggNOG" id="COG2273">
    <property type="taxonomic scope" value="Bacteria"/>
</dbReference>
<reference evidence="4" key="1">
    <citation type="submission" date="2016-10" db="EMBL/GenBank/DDBJ databases">
        <authorList>
            <person name="Varghese N."/>
            <person name="Submissions S."/>
        </authorList>
    </citation>
    <scope>NUCLEOTIDE SEQUENCE [LARGE SCALE GENOMIC DNA]</scope>
    <source>
        <strain evidence="4">DSM 24729</strain>
    </source>
</reference>
<dbReference type="PANTHER" id="PTHR10963:SF55">
    <property type="entry name" value="GLYCOSIDE HYDROLASE FAMILY 16 PROTEIN"/>
    <property type="match status" value="1"/>
</dbReference>
<gene>
    <name evidence="3" type="ORF">SAMN04487992_102131</name>
</gene>
<dbReference type="GO" id="GO:0005975">
    <property type="term" value="P:carbohydrate metabolic process"/>
    <property type="evidence" value="ECO:0007669"/>
    <property type="project" value="InterPro"/>
</dbReference>
<dbReference type="PANTHER" id="PTHR10963">
    <property type="entry name" value="GLYCOSYL HYDROLASE-RELATED"/>
    <property type="match status" value="1"/>
</dbReference>
<dbReference type="Proteomes" id="UP000182114">
    <property type="component" value="Unassembled WGS sequence"/>
</dbReference>
<comment type="similarity">
    <text evidence="1">Belongs to the glycosyl hydrolase 16 family.</text>
</comment>
<dbReference type="InterPro" id="IPR000757">
    <property type="entry name" value="Beta-glucanase-like"/>
</dbReference>
<sequence>MKNIKIILLGVFGLLLLGCQEDEPDLDVIVAPSNLQVSVELVGADADNPNGDGSGTVNLTATADDAISYQFVYNGNREAIPSGSKTYNFSTTGLNNYSVAVIAVGAAGLSTSYILDLEVFASYSAPEDLLQMLVADGTRTWRIKAESGGHFGLGPVGGNIPAEWYSATANEKSATGMYDDRYIFNSDGSFTHITNSVNDDPSVDTSGTIFGRVNLVDELGAHNEEANGSDIENYSYADYSNQWTLSAPDGVETLSLGGTAFLGYYTGGDHNYRIFSRTANEMILTTADGNNEFNWWFILTADDEGIVQEPSSVDVTYTNLIWSDDFDVDGTPNAANWTYDIGAGGWGNNESQYYTNSTDNAVVSDGTLKITAKAETFSGSNYTSARLKSQGLFDFTYGRVDIRAKLPQAGGTWPALWMLGSNFETVGWPNSGEIDIMEHVGNNVNVVQSAIHTPSSFGNTINKGETTATNVASEFHIYSVNWSENEISFLLDDVIFYTYNPGVKDDQTWPFDESQFLIMNIAMGGTLGGTIDAAFTEDTMEIDYVRVYQ</sequence>
<evidence type="ECO:0000313" key="3">
    <source>
        <dbReference type="EMBL" id="SDE59463.1"/>
    </source>
</evidence>
<proteinExistence type="inferred from homology"/>